<organism evidence="2 3">
    <name type="scientific">Marmoricola endophyticus</name>
    <dbReference type="NCBI Taxonomy" id="2040280"/>
    <lineage>
        <taxon>Bacteria</taxon>
        <taxon>Bacillati</taxon>
        <taxon>Actinomycetota</taxon>
        <taxon>Actinomycetes</taxon>
        <taxon>Propionibacteriales</taxon>
        <taxon>Nocardioidaceae</taxon>
        <taxon>Marmoricola</taxon>
    </lineage>
</organism>
<keyword evidence="1" id="KW-1133">Transmembrane helix</keyword>
<sequence>MTFTLDEPVRVTRRLQYAGVAVLVVVVALGVLVWRATRPNLDPDTAARTVAGTTVLVYTEEWGGDYSTVGGTGRLEVLEGGCLGLSDGSLFVFPYGAKAFERDGEVAVAIGTKVVRPGDVVGIGGGRPVPIEDFGGNLAEHVPPGCGAREATSGIEMYFPTGGS</sequence>
<evidence type="ECO:0000313" key="2">
    <source>
        <dbReference type="EMBL" id="GGF48011.1"/>
    </source>
</evidence>
<keyword evidence="1" id="KW-0472">Membrane</keyword>
<keyword evidence="3" id="KW-1185">Reference proteome</keyword>
<gene>
    <name evidence="2" type="ORF">GCM10011519_22510</name>
</gene>
<dbReference type="RefSeq" id="WP_188779851.1">
    <property type="nucleotide sequence ID" value="NZ_BMKQ01000001.1"/>
</dbReference>
<reference evidence="2" key="2">
    <citation type="submission" date="2020-09" db="EMBL/GenBank/DDBJ databases">
        <authorList>
            <person name="Sun Q."/>
            <person name="Zhou Y."/>
        </authorList>
    </citation>
    <scope>NUCLEOTIDE SEQUENCE</scope>
    <source>
        <strain evidence="2">CGMCC 1.16067</strain>
    </source>
</reference>
<accession>A0A917BJM1</accession>
<name>A0A917BJM1_9ACTN</name>
<keyword evidence="1" id="KW-0812">Transmembrane</keyword>
<comment type="caution">
    <text evidence="2">The sequence shown here is derived from an EMBL/GenBank/DDBJ whole genome shotgun (WGS) entry which is preliminary data.</text>
</comment>
<evidence type="ECO:0000313" key="3">
    <source>
        <dbReference type="Proteomes" id="UP000649179"/>
    </source>
</evidence>
<evidence type="ECO:0000256" key="1">
    <source>
        <dbReference type="SAM" id="Phobius"/>
    </source>
</evidence>
<dbReference type="Proteomes" id="UP000649179">
    <property type="component" value="Unassembled WGS sequence"/>
</dbReference>
<reference evidence="2" key="1">
    <citation type="journal article" date="2014" name="Int. J. Syst. Evol. Microbiol.">
        <title>Complete genome sequence of Corynebacterium casei LMG S-19264T (=DSM 44701T), isolated from a smear-ripened cheese.</title>
        <authorList>
            <consortium name="US DOE Joint Genome Institute (JGI-PGF)"/>
            <person name="Walter F."/>
            <person name="Albersmeier A."/>
            <person name="Kalinowski J."/>
            <person name="Ruckert C."/>
        </authorList>
    </citation>
    <scope>NUCLEOTIDE SEQUENCE</scope>
    <source>
        <strain evidence="2">CGMCC 1.16067</strain>
    </source>
</reference>
<proteinExistence type="predicted"/>
<protein>
    <submittedName>
        <fullName evidence="2">Uncharacterized protein</fullName>
    </submittedName>
</protein>
<dbReference type="AlphaFoldDB" id="A0A917BJM1"/>
<feature type="transmembrane region" description="Helical" evidence="1">
    <location>
        <begin position="15"/>
        <end position="34"/>
    </location>
</feature>
<dbReference type="EMBL" id="BMKQ01000001">
    <property type="protein sequence ID" value="GGF48011.1"/>
    <property type="molecule type" value="Genomic_DNA"/>
</dbReference>